<reference evidence="1" key="1">
    <citation type="submission" date="2022-02" db="EMBL/GenBank/DDBJ databases">
        <title>Vibrio sp. nov., a new bacterium isolated from Bohai sea, China.</title>
        <authorList>
            <person name="Yuan Y."/>
        </authorList>
    </citation>
    <scope>NUCLEOTIDE SEQUENCE</scope>
    <source>
        <strain evidence="1">DBSS07</strain>
    </source>
</reference>
<sequence length="172" mass="19454">MSNLLKLVQIAKRDLAMEDDSYRDVLEQCTGKRSAKGLNDIQLTKVLDRMKALGFKPKRKPQTRAPEVAKIRAIWRTMHKQGFIRNANDVAIDDYVKRMTTASNGRGIEKAVWLKSAQAAEVLEALKKWHYRLMAEVITKSGGRIPSNNDCTGPAGYELLAEYYASNYYKTG</sequence>
<evidence type="ECO:0000313" key="2">
    <source>
        <dbReference type="Proteomes" id="UP001155586"/>
    </source>
</evidence>
<keyword evidence="2" id="KW-1185">Reference proteome</keyword>
<organism evidence="1 2">
    <name type="scientific">Vibrio paucivorans</name>
    <dbReference type="NCBI Taxonomy" id="2829489"/>
    <lineage>
        <taxon>Bacteria</taxon>
        <taxon>Pseudomonadati</taxon>
        <taxon>Pseudomonadota</taxon>
        <taxon>Gammaproteobacteria</taxon>
        <taxon>Vibrionales</taxon>
        <taxon>Vibrionaceae</taxon>
        <taxon>Vibrio</taxon>
    </lineage>
</organism>
<protein>
    <submittedName>
        <fullName evidence="1">Regulatory protein GemA</fullName>
    </submittedName>
</protein>
<dbReference type="InterPro" id="IPR009363">
    <property type="entry name" value="Phage_Mu_Gp16"/>
</dbReference>
<dbReference type="Proteomes" id="UP001155586">
    <property type="component" value="Unassembled WGS sequence"/>
</dbReference>
<dbReference type="Pfam" id="PF06252">
    <property type="entry name" value="GemA"/>
    <property type="match status" value="1"/>
</dbReference>
<evidence type="ECO:0000313" key="1">
    <source>
        <dbReference type="EMBL" id="MCW8334239.1"/>
    </source>
</evidence>
<proteinExistence type="predicted"/>
<dbReference type="EMBL" id="JAKRRX010000050">
    <property type="protein sequence ID" value="MCW8334239.1"/>
    <property type="molecule type" value="Genomic_DNA"/>
</dbReference>
<dbReference type="RefSeq" id="WP_265687626.1">
    <property type="nucleotide sequence ID" value="NZ_JAKRRX010000050.1"/>
</dbReference>
<comment type="caution">
    <text evidence="1">The sequence shown here is derived from an EMBL/GenBank/DDBJ whole genome shotgun (WGS) entry which is preliminary data.</text>
</comment>
<gene>
    <name evidence="1" type="ORF">MD483_10440</name>
</gene>
<accession>A0A9X3HRV7</accession>
<name>A0A9X3HRV7_9VIBR</name>
<dbReference type="AlphaFoldDB" id="A0A9X3HRV7"/>